<proteinExistence type="predicted"/>
<organism evidence="1 2">
    <name type="scientific">Scytalidium lignicola</name>
    <name type="common">Hyphomycete</name>
    <dbReference type="NCBI Taxonomy" id="5539"/>
    <lineage>
        <taxon>Eukaryota</taxon>
        <taxon>Fungi</taxon>
        <taxon>Dikarya</taxon>
        <taxon>Ascomycota</taxon>
        <taxon>Pezizomycotina</taxon>
        <taxon>Leotiomycetes</taxon>
        <taxon>Leotiomycetes incertae sedis</taxon>
        <taxon>Scytalidium</taxon>
    </lineage>
</organism>
<dbReference type="AlphaFoldDB" id="A0A3E2HCB3"/>
<name>A0A3E2HCB3_SCYLI</name>
<comment type="caution">
    <text evidence="1">The sequence shown here is derived from an EMBL/GenBank/DDBJ whole genome shotgun (WGS) entry which is preliminary data.</text>
</comment>
<accession>A0A3E2HCB3</accession>
<feature type="non-terminal residue" evidence="1">
    <location>
        <position position="1"/>
    </location>
</feature>
<dbReference type="Proteomes" id="UP000258309">
    <property type="component" value="Unassembled WGS sequence"/>
</dbReference>
<dbReference type="EMBL" id="NCSJ02000087">
    <property type="protein sequence ID" value="RFU30977.1"/>
    <property type="molecule type" value="Genomic_DNA"/>
</dbReference>
<reference evidence="1 2" key="1">
    <citation type="submission" date="2018-05" db="EMBL/GenBank/DDBJ databases">
        <title>Draft genome sequence of Scytalidium lignicola DSM 105466, a ubiquitous saprotrophic fungus.</title>
        <authorList>
            <person name="Buettner E."/>
            <person name="Gebauer A.M."/>
            <person name="Hofrichter M."/>
            <person name="Liers C."/>
            <person name="Kellner H."/>
        </authorList>
    </citation>
    <scope>NUCLEOTIDE SEQUENCE [LARGE SCALE GENOMIC DNA]</scope>
    <source>
        <strain evidence="1 2">DSM 105466</strain>
    </source>
</reference>
<evidence type="ECO:0000313" key="1">
    <source>
        <dbReference type="EMBL" id="RFU30977.1"/>
    </source>
</evidence>
<gene>
    <name evidence="1" type="ORF">B7463_g5355</name>
</gene>
<evidence type="ECO:0000313" key="2">
    <source>
        <dbReference type="Proteomes" id="UP000258309"/>
    </source>
</evidence>
<feature type="non-terminal residue" evidence="1">
    <location>
        <position position="192"/>
    </location>
</feature>
<sequence>MGFSILPQLAPFPQAAWRTHIAPEEWKACLSAWLSLLESHLSLKDPEFAEISAKDESLVNFLKSFNAEMSAVHSDSLIIGSPELKKLREKAFILCARLQGLQSAPSLLLQWQFLADLSRHYGKIRASTLLSFVWSHHSDSIEASLASIKAFLIKQFDADISGDLKTVESKLRHLNSLLYISPDAAAFFYGWN</sequence>
<dbReference type="OrthoDB" id="5577209at2759"/>
<keyword evidence="2" id="KW-1185">Reference proteome</keyword>
<protein>
    <submittedName>
        <fullName evidence="1">Uncharacterized protein</fullName>
    </submittedName>
</protein>